<name>M1B272_SOLTU</name>
<proteinExistence type="predicted"/>
<dbReference type="HOGENOM" id="CLU_2417491_0_0_1"/>
<evidence type="ECO:0000313" key="2">
    <source>
        <dbReference type="Proteomes" id="UP000011115"/>
    </source>
</evidence>
<protein>
    <submittedName>
        <fullName evidence="1">Uncharacterized protein</fullName>
    </submittedName>
</protein>
<accession>M1B272</accession>
<dbReference type="AlphaFoldDB" id="M1B272"/>
<evidence type="ECO:0000313" key="1">
    <source>
        <dbReference type="EnsemblPlants" id="PGSC0003DMT400035369"/>
    </source>
</evidence>
<dbReference type="InParanoid" id="M1B272"/>
<dbReference type="PaxDb" id="4113-PGSC0003DMT400035369"/>
<reference evidence="2" key="1">
    <citation type="journal article" date="2011" name="Nature">
        <title>Genome sequence and analysis of the tuber crop potato.</title>
        <authorList>
            <consortium name="The Potato Genome Sequencing Consortium"/>
        </authorList>
    </citation>
    <scope>NUCLEOTIDE SEQUENCE [LARGE SCALE GENOMIC DNA]</scope>
    <source>
        <strain evidence="2">cv. DM1-3 516 R44</strain>
    </source>
</reference>
<reference evidence="1" key="2">
    <citation type="submission" date="2015-06" db="UniProtKB">
        <authorList>
            <consortium name="EnsemblPlants"/>
        </authorList>
    </citation>
    <scope>IDENTIFICATION</scope>
    <source>
        <strain evidence="1">DM1-3 516 R44</strain>
    </source>
</reference>
<sequence>MEVEFATAVAQAANAALDADLAAKMTKCDVIGVLASIRNDDEAIDPVGIEIWKPCPYHDAIDHNIGRFLRFRYDVESLVNMGKIQVEFVPRG</sequence>
<keyword evidence="2" id="KW-1185">Reference proteome</keyword>
<organism evidence="1 2">
    <name type="scientific">Solanum tuberosum</name>
    <name type="common">Potato</name>
    <dbReference type="NCBI Taxonomy" id="4113"/>
    <lineage>
        <taxon>Eukaryota</taxon>
        <taxon>Viridiplantae</taxon>
        <taxon>Streptophyta</taxon>
        <taxon>Embryophyta</taxon>
        <taxon>Tracheophyta</taxon>
        <taxon>Spermatophyta</taxon>
        <taxon>Magnoliopsida</taxon>
        <taxon>eudicotyledons</taxon>
        <taxon>Gunneridae</taxon>
        <taxon>Pentapetalae</taxon>
        <taxon>asterids</taxon>
        <taxon>lamiids</taxon>
        <taxon>Solanales</taxon>
        <taxon>Solanaceae</taxon>
        <taxon>Solanoideae</taxon>
        <taxon>Solaneae</taxon>
        <taxon>Solanum</taxon>
    </lineage>
</organism>
<dbReference type="Proteomes" id="UP000011115">
    <property type="component" value="Unassembled WGS sequence"/>
</dbReference>
<dbReference type="Gramene" id="PGSC0003DMT400035369">
    <property type="protein sequence ID" value="PGSC0003DMT400035369"/>
    <property type="gene ID" value="PGSC0003DMG400013591"/>
</dbReference>
<dbReference type="EnsemblPlants" id="PGSC0003DMT400035369">
    <property type="protein sequence ID" value="PGSC0003DMT400035369"/>
    <property type="gene ID" value="PGSC0003DMG400013591"/>
</dbReference>